<organism evidence="13 14">
    <name type="scientific">Patiriisocius hiemis</name>
    <dbReference type="NCBI Taxonomy" id="3075604"/>
    <lineage>
        <taxon>Bacteria</taxon>
        <taxon>Pseudomonadati</taxon>
        <taxon>Bacteroidota</taxon>
        <taxon>Flavobacteriia</taxon>
        <taxon>Flavobacteriales</taxon>
        <taxon>Flavobacteriaceae</taxon>
        <taxon>Patiriisocius</taxon>
    </lineage>
</organism>
<evidence type="ECO:0000313" key="14">
    <source>
        <dbReference type="Proteomes" id="UP001254488"/>
    </source>
</evidence>
<sequence>MKLTTFLTMLCITTIAFAQQNNQSQNRNFEVSGKIIEEGTNAPLEYATISFLDSNKNVVTGGITSIDGTYTIEVPEGIYTIRYDFISYKSEIRTNQRINKKTTLPTVTMALDAASLDEVVVRAETTEVQVRLDKKIYNIGKDLTTSGATVSDALNNVPSVTVDIDGAIALRGNGNVRILINGKPSAIAGFGSTDALQQLPAEAIERVEVITSPSARYDAEGTAGILNIILRKEKTLGLNGSIQTNIGVPTTSGLTGNINLRTDKFNIFNTTGIRYRDSPGNAFFENSFFDRDDEGNIIPNQIGLISQETRDYQRLNKGFNTNLGMEYFLTEKSSITAAGFLRLGDDKDTTENLTNDFDSSNNLIESRTRIETETEDDTNYQLSLNYTNNFNDEGHKLTADFQYDISDETENNLITENNTFPSQEVLPSEIVRTIEDQTEYLLQADYVLPIGENAQFEAGFRANLEETRTDFELREQLVANGDFIRNDSLSNIFTYNEDVYAAYSQYGNKFGKFSFLLGLRLENTRLQGNVEAEDVTDNGNQDLTIDFDNNFLGLFPTVNLIYELDERENITLGYNRRINRPRGFFVNPFPSRSSEANVFQGNPNLNPAYSNAFDLGYLKRWKNLTLTSSVYYQRETDSFERIQEDTGEVTPNGIPIIRTIPINLSSNDRYGFEAGVLYNPLKWLRLNGSFNYFKFKSEGSFNGIDYGTENDSWFARGSVKVSLPAKIDWQTNAFYRGPRNNAQTETEGLLSVNLAFSKDIMNDNGTIGFNVSDLFNSRKRRSFTTTDTFISNSEFQWRERQFRLSFTYRFNQKKQRQRQDRDGGDDDGEFEG</sequence>
<keyword evidence="2 8" id="KW-0813">Transport</keyword>
<evidence type="ECO:0000256" key="10">
    <source>
        <dbReference type="SAM" id="SignalP"/>
    </source>
</evidence>
<feature type="domain" description="TonB-dependent receptor plug" evidence="11">
    <location>
        <begin position="147"/>
        <end position="225"/>
    </location>
</feature>
<dbReference type="Pfam" id="PF07715">
    <property type="entry name" value="Plug"/>
    <property type="match status" value="1"/>
</dbReference>
<feature type="region of interest" description="Disordered" evidence="9">
    <location>
        <begin position="813"/>
        <end position="832"/>
    </location>
</feature>
<accession>A0ABU2YA76</accession>
<keyword evidence="5 10" id="KW-0732">Signal</keyword>
<dbReference type="PROSITE" id="PS52016">
    <property type="entry name" value="TONB_DEPENDENT_REC_3"/>
    <property type="match status" value="1"/>
</dbReference>
<keyword evidence="14" id="KW-1185">Reference proteome</keyword>
<dbReference type="EMBL" id="JAVRHZ010000001">
    <property type="protein sequence ID" value="MDT0555095.1"/>
    <property type="molecule type" value="Genomic_DNA"/>
</dbReference>
<dbReference type="PANTHER" id="PTHR30069">
    <property type="entry name" value="TONB-DEPENDENT OUTER MEMBRANE RECEPTOR"/>
    <property type="match status" value="1"/>
</dbReference>
<keyword evidence="13" id="KW-0675">Receptor</keyword>
<feature type="compositionally biased region" description="Acidic residues" evidence="9">
    <location>
        <begin position="823"/>
        <end position="832"/>
    </location>
</feature>
<evidence type="ECO:0000256" key="6">
    <source>
        <dbReference type="ARBA" id="ARBA00023136"/>
    </source>
</evidence>
<reference evidence="13 14" key="1">
    <citation type="submission" date="2023-09" db="EMBL/GenBank/DDBJ databases">
        <authorList>
            <person name="Rey-Velasco X."/>
        </authorList>
    </citation>
    <scope>NUCLEOTIDE SEQUENCE [LARGE SCALE GENOMIC DNA]</scope>
    <source>
        <strain evidence="13 14">W242</strain>
    </source>
</reference>
<keyword evidence="6 8" id="KW-0472">Membrane</keyword>
<protein>
    <submittedName>
        <fullName evidence="13">TonB-dependent receptor</fullName>
    </submittedName>
</protein>
<comment type="subcellular location">
    <subcellularLocation>
        <location evidence="1 8">Cell outer membrane</location>
        <topology evidence="1 8">Multi-pass membrane protein</topology>
    </subcellularLocation>
</comment>
<name>A0ABU2YA76_9FLAO</name>
<dbReference type="InterPro" id="IPR039426">
    <property type="entry name" value="TonB-dep_rcpt-like"/>
</dbReference>
<dbReference type="Pfam" id="PF13715">
    <property type="entry name" value="CarbopepD_reg_2"/>
    <property type="match status" value="1"/>
</dbReference>
<gene>
    <name evidence="13" type="ORF">RM538_03705</name>
</gene>
<evidence type="ECO:0000256" key="8">
    <source>
        <dbReference type="PROSITE-ProRule" id="PRU01360"/>
    </source>
</evidence>
<dbReference type="Proteomes" id="UP001254488">
    <property type="component" value="Unassembled WGS sequence"/>
</dbReference>
<dbReference type="InterPro" id="IPR037066">
    <property type="entry name" value="Plug_dom_sf"/>
</dbReference>
<evidence type="ECO:0000256" key="1">
    <source>
        <dbReference type="ARBA" id="ARBA00004571"/>
    </source>
</evidence>
<dbReference type="Gene3D" id="2.170.130.10">
    <property type="entry name" value="TonB-dependent receptor, plug domain"/>
    <property type="match status" value="1"/>
</dbReference>
<evidence type="ECO:0000259" key="11">
    <source>
        <dbReference type="Pfam" id="PF07715"/>
    </source>
</evidence>
<evidence type="ECO:0000313" key="13">
    <source>
        <dbReference type="EMBL" id="MDT0555095.1"/>
    </source>
</evidence>
<comment type="similarity">
    <text evidence="8">Belongs to the TonB-dependent receptor family.</text>
</comment>
<feature type="domain" description="Outer membrane protein beta-barrel" evidence="12">
    <location>
        <begin position="389"/>
        <end position="808"/>
    </location>
</feature>
<dbReference type="InterPro" id="IPR012910">
    <property type="entry name" value="Plug_dom"/>
</dbReference>
<dbReference type="InterPro" id="IPR036942">
    <property type="entry name" value="Beta-barrel_TonB_sf"/>
</dbReference>
<dbReference type="SUPFAM" id="SSF56935">
    <property type="entry name" value="Porins"/>
    <property type="match status" value="1"/>
</dbReference>
<evidence type="ECO:0000256" key="9">
    <source>
        <dbReference type="SAM" id="MobiDB-lite"/>
    </source>
</evidence>
<dbReference type="RefSeq" id="WP_311332047.1">
    <property type="nucleotide sequence ID" value="NZ_JAVRHZ010000001.1"/>
</dbReference>
<comment type="caution">
    <text evidence="13">The sequence shown here is derived from an EMBL/GenBank/DDBJ whole genome shotgun (WGS) entry which is preliminary data.</text>
</comment>
<evidence type="ECO:0000256" key="7">
    <source>
        <dbReference type="ARBA" id="ARBA00023237"/>
    </source>
</evidence>
<keyword evidence="3 8" id="KW-1134">Transmembrane beta strand</keyword>
<evidence type="ECO:0000256" key="5">
    <source>
        <dbReference type="ARBA" id="ARBA00022729"/>
    </source>
</evidence>
<keyword evidence="4 8" id="KW-0812">Transmembrane</keyword>
<proteinExistence type="inferred from homology"/>
<dbReference type="Pfam" id="PF14905">
    <property type="entry name" value="OMP_b-brl_3"/>
    <property type="match status" value="1"/>
</dbReference>
<dbReference type="SUPFAM" id="SSF49464">
    <property type="entry name" value="Carboxypeptidase regulatory domain-like"/>
    <property type="match status" value="1"/>
</dbReference>
<evidence type="ECO:0000259" key="12">
    <source>
        <dbReference type="Pfam" id="PF14905"/>
    </source>
</evidence>
<keyword evidence="7 8" id="KW-0998">Cell outer membrane</keyword>
<evidence type="ECO:0000256" key="2">
    <source>
        <dbReference type="ARBA" id="ARBA00022448"/>
    </source>
</evidence>
<dbReference type="InterPro" id="IPR008969">
    <property type="entry name" value="CarboxyPept-like_regulatory"/>
</dbReference>
<evidence type="ECO:0000256" key="3">
    <source>
        <dbReference type="ARBA" id="ARBA00022452"/>
    </source>
</evidence>
<dbReference type="Gene3D" id="2.40.170.20">
    <property type="entry name" value="TonB-dependent receptor, beta-barrel domain"/>
    <property type="match status" value="1"/>
</dbReference>
<dbReference type="Gene3D" id="2.60.40.1120">
    <property type="entry name" value="Carboxypeptidase-like, regulatory domain"/>
    <property type="match status" value="1"/>
</dbReference>
<evidence type="ECO:0000256" key="4">
    <source>
        <dbReference type="ARBA" id="ARBA00022692"/>
    </source>
</evidence>
<feature type="chain" id="PRO_5045371514" evidence="10">
    <location>
        <begin position="19"/>
        <end position="832"/>
    </location>
</feature>
<dbReference type="PANTHER" id="PTHR30069:SF29">
    <property type="entry name" value="HEMOGLOBIN AND HEMOGLOBIN-HAPTOGLOBIN-BINDING PROTEIN 1-RELATED"/>
    <property type="match status" value="1"/>
</dbReference>
<feature type="signal peptide" evidence="10">
    <location>
        <begin position="1"/>
        <end position="18"/>
    </location>
</feature>
<dbReference type="InterPro" id="IPR041700">
    <property type="entry name" value="OMP_b-brl_3"/>
</dbReference>